<dbReference type="Pfam" id="PF17405">
    <property type="entry name" value="Nrap_D4"/>
    <property type="match status" value="1"/>
</dbReference>
<feature type="compositionally biased region" description="Basic residues" evidence="6">
    <location>
        <begin position="1"/>
        <end position="11"/>
    </location>
</feature>
<dbReference type="Pfam" id="PF03813">
    <property type="entry name" value="Nrap"/>
    <property type="match status" value="1"/>
</dbReference>
<evidence type="ECO:0000259" key="8">
    <source>
        <dbReference type="Pfam" id="PF17403"/>
    </source>
</evidence>
<evidence type="ECO:0000256" key="2">
    <source>
        <dbReference type="ARBA" id="ARBA00006674"/>
    </source>
</evidence>
<feature type="region of interest" description="Disordered" evidence="6">
    <location>
        <begin position="1"/>
        <end position="105"/>
    </location>
</feature>
<feature type="domain" description="Nrap protein" evidence="11">
    <location>
        <begin position="878"/>
        <end position="1038"/>
    </location>
</feature>
<feature type="domain" description="Nrap protein" evidence="9">
    <location>
        <begin position="518"/>
        <end position="667"/>
    </location>
</feature>
<evidence type="ECO:0000256" key="6">
    <source>
        <dbReference type="SAM" id="MobiDB-lite"/>
    </source>
</evidence>
<accession>A0A9W8Y486</accession>
<evidence type="ECO:0000259" key="7">
    <source>
        <dbReference type="Pfam" id="PF03813"/>
    </source>
</evidence>
<dbReference type="Gene3D" id="3.30.70.3020">
    <property type="match status" value="1"/>
</dbReference>
<dbReference type="OrthoDB" id="10251401at2759"/>
<dbReference type="InterPro" id="IPR005554">
    <property type="entry name" value="NOL6/Upt22"/>
</dbReference>
<dbReference type="PANTHER" id="PTHR17972:SF0">
    <property type="entry name" value="NUCLEOLAR PROTEIN 6"/>
    <property type="match status" value="1"/>
</dbReference>
<feature type="compositionally biased region" description="Acidic residues" evidence="6">
    <location>
        <begin position="56"/>
        <end position="80"/>
    </location>
</feature>
<sequence length="1198" mass="133164">MALPATKRRKLEHSGSEDESDGSFSGFGETDGVELDDSDAEQDLADGSDVSMSGAEEVDDDDQDLHDEEEDDSDEEESVREDEKPAPAAKVSNGTKPPKRPATSLQDGVYTAETFKSNVFKLQVDELLEQVKLKYGKREAPAENAMRTLKGIIEQIPSRDALPIPEAERVLKSAGITIPFPSPRPRKDALYKLQYERPASVNATGSYPLKTATRAEDDLSIDLVVTMPKTLFQEKDYLNHRYFYKRAYYLACLAAGIKASKEHKFELSFDCLNGNQLQPILVVRPSGNGDAHDFSSSKCLINILLSLPEHTLPQGKLLPSSNCVRPKGGEDETSTKTLLATPFYNNTLQSDANVTAYLKLLHATASKSDAYKDACVLGRIWLRQRGFGSRLRTGGFGNFEWAAIMAILLQPNAATGAQSLSSGYSSYQLFKATLQFLSRGDLTKKPFIFQALNITIPKAETAPVVFDGPRGQNILFKMTPWSYSRLRLEAKATVDMLGDSVFDQFDAAFILKADLSKYRYDATLEVPLEALDLTSVDESHDQHVRDTCRKMYNTLSRALTDRVKSISFTLPEEASWSISSRRPHEKPGKSILVNISTDPANASRTVDHGPSAENKQEAAAFRKFWGEKAELRRFKDGSILESVVWSAKETSISVIEQIVLYVLKQHVGAQVAEQAKFSSDAFAHLVTAGRIQGASGVASFLPIMNAFSAMEKDIRDLEDLPLHLRHIRAADPQLRYASVDTPSAGHPPASVVLQFEGSGRWPDDLCAIQRTKIAFLLRISELLSGLGSGYVSRVGLEHPSQPAQNQAFLDVTVSSGFTFRIRIYHDREVALFERQLKDKTLDAPSRESAAASLALYKREFIQSPLHSQVLQTLCTRYLALSPAIRLTKQWFASHLLSPHFAPELIELFVVRTFLQPHPWPVPSTATTGFLRTLAWISRWDWRHVPLIVDFSSNFAANPAELADSASQRMKAEDLEKLQTRFEAWRRIDPAMNRVVLFAATNLDEEGTTWTDKAKPEKVVAARLTALAKAATQAIRADEDRLLSHINAKAGASKEALAPESLFSTNVTEYDIVITINPKHTLKLSKKRKSEPQFKNLDLQRSTQSEASSTPLPQLFAQELLEVYGDAVLWFWDPQSLDKIVGLWNPVVTGQRSWKVKAGWNSEPVAKKDGVDIKANKVAIVNEIRRLGGELVKDIEVKQ</sequence>
<evidence type="ECO:0000256" key="4">
    <source>
        <dbReference type="ARBA" id="ARBA00023242"/>
    </source>
</evidence>
<dbReference type="EMBL" id="JAPEUY010000015">
    <property type="protein sequence ID" value="KAJ4365624.1"/>
    <property type="molecule type" value="Genomic_DNA"/>
</dbReference>
<reference evidence="13" key="1">
    <citation type="submission" date="2022-10" db="EMBL/GenBank/DDBJ databases">
        <title>Tapping the CABI collections for fungal endophytes: first genome assemblies for Collariella, Neodidymelliopsis, Ascochyta clinopodiicola, Didymella pomorum, Didymosphaeria variabile, Neocosmospora piperis and Neocucurbitaria cava.</title>
        <authorList>
            <person name="Hill R."/>
        </authorList>
    </citation>
    <scope>NUCLEOTIDE SEQUENCE</scope>
    <source>
        <strain evidence="13">IMI 356814</strain>
    </source>
</reference>
<gene>
    <name evidence="13" type="primary">UTP22</name>
    <name evidence="13" type="ORF">N0V83_008244</name>
</gene>
<feature type="domain" description="Nrap protein" evidence="12">
    <location>
        <begin position="1067"/>
        <end position="1194"/>
    </location>
</feature>
<evidence type="ECO:0000259" key="9">
    <source>
        <dbReference type="Pfam" id="PF17404"/>
    </source>
</evidence>
<dbReference type="Gene3D" id="1.10.1410.10">
    <property type="match status" value="2"/>
</dbReference>
<dbReference type="GO" id="GO:0032040">
    <property type="term" value="C:small-subunit processome"/>
    <property type="evidence" value="ECO:0007669"/>
    <property type="project" value="TreeGrafter"/>
</dbReference>
<feature type="domain" description="Nrap protein" evidence="7">
    <location>
        <begin position="221"/>
        <end position="366"/>
    </location>
</feature>
<feature type="domain" description="Nrap protein" evidence="10">
    <location>
        <begin position="690"/>
        <end position="875"/>
    </location>
</feature>
<comment type="subcellular location">
    <subcellularLocation>
        <location evidence="1 5">Nucleus</location>
        <location evidence="1 5">Nucleolus</location>
    </subcellularLocation>
</comment>
<proteinExistence type="inferred from homology"/>
<evidence type="ECO:0000259" key="12">
    <source>
        <dbReference type="Pfam" id="PF17407"/>
    </source>
</evidence>
<evidence type="ECO:0000259" key="10">
    <source>
        <dbReference type="Pfam" id="PF17405"/>
    </source>
</evidence>
<dbReference type="InterPro" id="IPR035368">
    <property type="entry name" value="Nrap_D3"/>
</dbReference>
<keyword evidence="14" id="KW-1185">Reference proteome</keyword>
<evidence type="ECO:0000256" key="1">
    <source>
        <dbReference type="ARBA" id="ARBA00004604"/>
    </source>
</evidence>
<evidence type="ECO:0000313" key="13">
    <source>
        <dbReference type="EMBL" id="KAJ4365624.1"/>
    </source>
</evidence>
<keyword evidence="5" id="KW-0687">Ribonucleoprotein</keyword>
<name>A0A9W8Y486_9PLEO</name>
<protein>
    <recommendedName>
        <fullName evidence="5">U3 small nucleolar RNA-associated protein 22</fullName>
    </recommendedName>
</protein>
<keyword evidence="5" id="KW-0698">rRNA processing</keyword>
<dbReference type="AlphaFoldDB" id="A0A9W8Y486"/>
<dbReference type="Proteomes" id="UP001140560">
    <property type="component" value="Unassembled WGS sequence"/>
</dbReference>
<dbReference type="Pfam" id="PF17404">
    <property type="entry name" value="Nrap_D3"/>
    <property type="match status" value="1"/>
</dbReference>
<comment type="caution">
    <text evidence="13">The sequence shown here is derived from an EMBL/GenBank/DDBJ whole genome shotgun (WGS) entry which is preliminary data.</text>
</comment>
<dbReference type="GO" id="GO:0006364">
    <property type="term" value="P:rRNA processing"/>
    <property type="evidence" value="ECO:0007669"/>
    <property type="project" value="UniProtKB-KW"/>
</dbReference>
<evidence type="ECO:0000256" key="5">
    <source>
        <dbReference type="RuleBase" id="RU364032"/>
    </source>
</evidence>
<dbReference type="Pfam" id="PF17407">
    <property type="entry name" value="Nrap_D6"/>
    <property type="match status" value="1"/>
</dbReference>
<dbReference type="PANTHER" id="PTHR17972">
    <property type="entry name" value="NUCLEOLAR RNA-ASSOCIATED PROTEIN"/>
    <property type="match status" value="1"/>
</dbReference>
<keyword evidence="5" id="KW-0690">Ribosome biogenesis</keyword>
<feature type="domain" description="Nrap protein" evidence="8">
    <location>
        <begin position="370"/>
        <end position="512"/>
    </location>
</feature>
<dbReference type="GO" id="GO:0003723">
    <property type="term" value="F:RNA binding"/>
    <property type="evidence" value="ECO:0007669"/>
    <property type="project" value="UniProtKB-KW"/>
</dbReference>
<evidence type="ECO:0000259" key="11">
    <source>
        <dbReference type="Pfam" id="PF17406"/>
    </source>
</evidence>
<dbReference type="InterPro" id="IPR035371">
    <property type="entry name" value="Nrap_D6"/>
</dbReference>
<dbReference type="Gene3D" id="3.30.70.3030">
    <property type="match status" value="1"/>
</dbReference>
<dbReference type="Pfam" id="PF17403">
    <property type="entry name" value="Nrap_D2"/>
    <property type="match status" value="1"/>
</dbReference>
<dbReference type="InterPro" id="IPR035367">
    <property type="entry name" value="Nrap_D2"/>
</dbReference>
<comment type="similarity">
    <text evidence="2 5">Belongs to the NRAP family.</text>
</comment>
<keyword evidence="3 5" id="KW-0694">RNA-binding</keyword>
<organism evidence="13 14">
    <name type="scientific">Neocucurbitaria cava</name>
    <dbReference type="NCBI Taxonomy" id="798079"/>
    <lineage>
        <taxon>Eukaryota</taxon>
        <taxon>Fungi</taxon>
        <taxon>Dikarya</taxon>
        <taxon>Ascomycota</taxon>
        <taxon>Pezizomycotina</taxon>
        <taxon>Dothideomycetes</taxon>
        <taxon>Pleosporomycetidae</taxon>
        <taxon>Pleosporales</taxon>
        <taxon>Pleosporineae</taxon>
        <taxon>Cucurbitariaceae</taxon>
        <taxon>Neocucurbitaria</taxon>
    </lineage>
</organism>
<dbReference type="GO" id="GO:0034456">
    <property type="term" value="C:UTP-C complex"/>
    <property type="evidence" value="ECO:0007669"/>
    <property type="project" value="TreeGrafter"/>
</dbReference>
<feature type="compositionally biased region" description="Acidic residues" evidence="6">
    <location>
        <begin position="31"/>
        <end position="46"/>
    </location>
</feature>
<dbReference type="InterPro" id="IPR035369">
    <property type="entry name" value="Nrap_D4"/>
</dbReference>
<evidence type="ECO:0000256" key="3">
    <source>
        <dbReference type="ARBA" id="ARBA00022884"/>
    </source>
</evidence>
<dbReference type="InterPro" id="IPR035370">
    <property type="entry name" value="Nrap_D5"/>
</dbReference>
<dbReference type="Pfam" id="PF17406">
    <property type="entry name" value="Nrap_D5"/>
    <property type="match status" value="1"/>
</dbReference>
<dbReference type="GO" id="GO:0032545">
    <property type="term" value="C:CURI complex"/>
    <property type="evidence" value="ECO:0007669"/>
    <property type="project" value="TreeGrafter"/>
</dbReference>
<dbReference type="InterPro" id="IPR035082">
    <property type="entry name" value="Nrap_D1"/>
</dbReference>
<evidence type="ECO:0000313" key="14">
    <source>
        <dbReference type="Proteomes" id="UP001140560"/>
    </source>
</evidence>
<keyword evidence="4 5" id="KW-0539">Nucleus</keyword>
<dbReference type="GO" id="GO:0006409">
    <property type="term" value="P:tRNA export from nucleus"/>
    <property type="evidence" value="ECO:0007669"/>
    <property type="project" value="TreeGrafter"/>
</dbReference>